<feature type="region of interest" description="Disordered" evidence="1">
    <location>
        <begin position="1"/>
        <end position="41"/>
    </location>
</feature>
<evidence type="ECO:0000256" key="1">
    <source>
        <dbReference type="SAM" id="MobiDB-lite"/>
    </source>
</evidence>
<dbReference type="InterPro" id="IPR005123">
    <property type="entry name" value="Oxoglu/Fe-dep_dioxygenase_dom"/>
</dbReference>
<dbReference type="STRING" id="1344416.A0A139ASG3"/>
<dbReference type="SUPFAM" id="SSF51197">
    <property type="entry name" value="Clavaminate synthase-like"/>
    <property type="match status" value="1"/>
</dbReference>
<feature type="compositionally biased region" description="Pro residues" evidence="1">
    <location>
        <begin position="589"/>
        <end position="610"/>
    </location>
</feature>
<dbReference type="PROSITE" id="PS51471">
    <property type="entry name" value="FE2OG_OXY"/>
    <property type="match status" value="1"/>
</dbReference>
<gene>
    <name evidence="3" type="ORF">M427DRAFT_52865</name>
</gene>
<dbReference type="Proteomes" id="UP000070544">
    <property type="component" value="Unassembled WGS sequence"/>
</dbReference>
<proteinExistence type="predicted"/>
<evidence type="ECO:0000259" key="2">
    <source>
        <dbReference type="PROSITE" id="PS51471"/>
    </source>
</evidence>
<feature type="region of interest" description="Disordered" evidence="1">
    <location>
        <begin position="246"/>
        <end position="324"/>
    </location>
</feature>
<dbReference type="AlphaFoldDB" id="A0A139ASG3"/>
<dbReference type="InterPro" id="IPR027443">
    <property type="entry name" value="IPNS-like_sf"/>
</dbReference>
<name>A0A139ASG3_GONPJ</name>
<feature type="region of interest" description="Disordered" evidence="1">
    <location>
        <begin position="562"/>
        <end position="617"/>
    </location>
</feature>
<dbReference type="Gene3D" id="2.60.120.330">
    <property type="entry name" value="B-lactam Antibiotic, Isopenicillin N Synthase, Chain"/>
    <property type="match status" value="1"/>
</dbReference>
<dbReference type="EMBL" id="KQ965738">
    <property type="protein sequence ID" value="KXS19425.1"/>
    <property type="molecule type" value="Genomic_DNA"/>
</dbReference>
<feature type="compositionally biased region" description="Pro residues" evidence="1">
    <location>
        <begin position="15"/>
        <end position="33"/>
    </location>
</feature>
<evidence type="ECO:0000313" key="3">
    <source>
        <dbReference type="EMBL" id="KXS19425.1"/>
    </source>
</evidence>
<feature type="compositionally biased region" description="Pro residues" evidence="1">
    <location>
        <begin position="568"/>
        <end position="580"/>
    </location>
</feature>
<accession>A0A139ASG3</accession>
<feature type="compositionally biased region" description="Basic and acidic residues" evidence="1">
    <location>
        <begin position="250"/>
        <end position="259"/>
    </location>
</feature>
<protein>
    <recommendedName>
        <fullName evidence="2">Fe2OG dioxygenase domain-containing protein</fullName>
    </recommendedName>
</protein>
<reference evidence="3 4" key="1">
    <citation type="journal article" date="2015" name="Genome Biol. Evol.">
        <title>Phylogenomic analyses indicate that early fungi evolved digesting cell walls of algal ancestors of land plants.</title>
        <authorList>
            <person name="Chang Y."/>
            <person name="Wang S."/>
            <person name="Sekimoto S."/>
            <person name="Aerts A.L."/>
            <person name="Choi C."/>
            <person name="Clum A."/>
            <person name="LaButti K.M."/>
            <person name="Lindquist E.A."/>
            <person name="Yee Ngan C."/>
            <person name="Ohm R.A."/>
            <person name="Salamov A.A."/>
            <person name="Grigoriev I.V."/>
            <person name="Spatafora J.W."/>
            <person name="Berbee M.L."/>
        </authorList>
    </citation>
    <scope>NUCLEOTIDE SEQUENCE [LARGE SCALE GENOMIC DNA]</scope>
    <source>
        <strain evidence="3 4">JEL478</strain>
    </source>
</reference>
<organism evidence="3 4">
    <name type="scientific">Gonapodya prolifera (strain JEL478)</name>
    <name type="common">Monoblepharis prolifera</name>
    <dbReference type="NCBI Taxonomy" id="1344416"/>
    <lineage>
        <taxon>Eukaryota</taxon>
        <taxon>Fungi</taxon>
        <taxon>Fungi incertae sedis</taxon>
        <taxon>Chytridiomycota</taxon>
        <taxon>Chytridiomycota incertae sedis</taxon>
        <taxon>Monoblepharidomycetes</taxon>
        <taxon>Monoblepharidales</taxon>
        <taxon>Gonapodyaceae</taxon>
        <taxon>Gonapodya</taxon>
    </lineage>
</organism>
<keyword evidence="4" id="KW-1185">Reference proteome</keyword>
<evidence type="ECO:0000313" key="4">
    <source>
        <dbReference type="Proteomes" id="UP000070544"/>
    </source>
</evidence>
<sequence length="643" mass="69343">MAVESPTSAHAPAPMAQPPPDAPPKTTPLYPPPHESKMSDLHVPPPPIYQYYNMLLDGKVYRIPVRLPLMRIEEVHKQLGDGLGLGEDVTISGFKIGSGTYFPFFHLGRLPPWDIYEPILVPSSSTSPSSLRSPPFFAPPSDSTYGPLGIPLAHLTPASLATTPDLYHAASRSLADVLCTTGYAVVRASKEDANMFRVARREALQYFKDIPEEEKKKTRKVFGNEGKFVGYAKTGAREWFQVRTTPGGEVRQKSSEEHVGTSAQASETRLPEENNTTGPAAIELRPMLPSETLPPTSPDTKLPSPSSPPDDPFSLMHWPPAPTPSSFRPTMTALYATLDRLSRLMLPPLLSALNVPTHMVHEVEAMLDPPFDTPPNSTSTDHPPPEVGSSVLRVYQYYRAPNTPLPGLANAATGLHADMGFLTLSPVSNVPGLVGMGPRCDGWVDVESGLVAQGEKGADAEGEEDNGAVDEAVFVMAGDTLSEVLRRLRLREHFEAVGALGGGVNVEPNVERKSKDPITALPPGLHYVDEKVMGKARISMPFFLRPRPTSLLPVLPQLSVSFSSDHPSPAPPPSTTPVPSSPTASDAPPSFPPPPVPPASLAAPAPPPPLRTATPEEIQTVADFIEKEVFMKRPWSGRAKGDY</sequence>
<feature type="compositionally biased region" description="Polar residues" evidence="1">
    <location>
        <begin position="261"/>
        <end position="278"/>
    </location>
</feature>
<dbReference type="OrthoDB" id="420380at2759"/>
<feature type="domain" description="Fe2OG dioxygenase" evidence="2">
    <location>
        <begin position="388"/>
        <end position="546"/>
    </location>
</feature>